<proteinExistence type="predicted"/>
<dbReference type="EMBL" id="HG938353">
    <property type="protein sequence ID" value="CDN47292.1"/>
    <property type="molecule type" value="Genomic_DNA"/>
</dbReference>
<sequence length="41" mass="4616">MIQSLARVTTQRSVPDSLRHFPRNHVGKRQPASFVTLALEA</sequence>
<reference evidence="3" key="1">
    <citation type="journal article" date="2014" name="BMC Genomics">
        <title>Genome sequencing of two Neorhizobium galegae strains reveals a noeT gene responsible for the unusual acetylation of the nodulation factors.</title>
        <authorList>
            <person name="Osterman J."/>
            <person name="Marsh J."/>
            <person name="Laine P.K."/>
            <person name="Zeng Z."/>
            <person name="Alatalo E."/>
            <person name="Sullivan J.T."/>
            <person name="Young J.P."/>
            <person name="Thomas-Oates J."/>
            <person name="Paulin L."/>
            <person name="Lindstrom K."/>
        </authorList>
    </citation>
    <scope>NUCLEOTIDE SEQUENCE [LARGE SCALE GENOMIC DNA]</scope>
    <source>
        <strain evidence="3">HAMBI 540</strain>
    </source>
</reference>
<feature type="compositionally biased region" description="Polar residues" evidence="1">
    <location>
        <begin position="1"/>
        <end position="14"/>
    </location>
</feature>
<dbReference type="PATRIC" id="fig|1028800.3.peg.1121"/>
<evidence type="ECO:0000313" key="3">
    <source>
        <dbReference type="Proteomes" id="UP000028181"/>
    </source>
</evidence>
<dbReference type="KEGG" id="ngg:RG540_CH11040"/>
<feature type="region of interest" description="Disordered" evidence="1">
    <location>
        <begin position="1"/>
        <end position="25"/>
    </location>
</feature>
<dbReference type="HOGENOM" id="CLU_3273342_0_0_5"/>
<name>A0A068SM08_NEOGA</name>
<dbReference type="RefSeq" id="WP_275451996.1">
    <property type="nucleotide sequence ID" value="NZ_HG938353.1"/>
</dbReference>
<dbReference type="GeneID" id="79064222"/>
<protein>
    <submittedName>
        <fullName evidence="2">Uncharacterized protein</fullName>
    </submittedName>
</protein>
<keyword evidence="3" id="KW-1185">Reference proteome</keyword>
<organism evidence="2 3">
    <name type="scientific">Neorhizobium galegae bv. orientalis str. HAMBI 540</name>
    <dbReference type="NCBI Taxonomy" id="1028800"/>
    <lineage>
        <taxon>Bacteria</taxon>
        <taxon>Pseudomonadati</taxon>
        <taxon>Pseudomonadota</taxon>
        <taxon>Alphaproteobacteria</taxon>
        <taxon>Hyphomicrobiales</taxon>
        <taxon>Rhizobiaceae</taxon>
        <taxon>Rhizobium/Agrobacterium group</taxon>
        <taxon>Neorhizobium</taxon>
    </lineage>
</organism>
<dbReference type="Proteomes" id="UP000028181">
    <property type="component" value="Chromosome I"/>
</dbReference>
<dbReference type="AlphaFoldDB" id="A0A068SM08"/>
<accession>A0A068SM08</accession>
<gene>
    <name evidence="2" type="ORF">RG540_CH11040</name>
</gene>
<evidence type="ECO:0000313" key="2">
    <source>
        <dbReference type="EMBL" id="CDN47292.1"/>
    </source>
</evidence>
<evidence type="ECO:0000256" key="1">
    <source>
        <dbReference type="SAM" id="MobiDB-lite"/>
    </source>
</evidence>